<dbReference type="PRINTS" id="PR00633">
    <property type="entry name" value="RCCNDNSATION"/>
</dbReference>
<evidence type="ECO:0000256" key="1">
    <source>
        <dbReference type="SAM" id="MobiDB-lite"/>
    </source>
</evidence>
<reference evidence="2" key="1">
    <citation type="submission" date="2020-02" db="EMBL/GenBank/DDBJ databases">
        <authorList>
            <person name="Meier V. D."/>
        </authorList>
    </citation>
    <scope>NUCLEOTIDE SEQUENCE</scope>
    <source>
        <strain evidence="2">AVDCRST_MAG68</strain>
    </source>
</reference>
<accession>A0A6J4MXR4</accession>
<dbReference type="Pfam" id="PF13540">
    <property type="entry name" value="RCC1_2"/>
    <property type="match status" value="3"/>
</dbReference>
<dbReference type="GO" id="GO:0005737">
    <property type="term" value="C:cytoplasm"/>
    <property type="evidence" value="ECO:0007669"/>
    <property type="project" value="TreeGrafter"/>
</dbReference>
<organism evidence="2">
    <name type="scientific">uncultured Gemmatimonadota bacterium</name>
    <dbReference type="NCBI Taxonomy" id="203437"/>
    <lineage>
        <taxon>Bacteria</taxon>
        <taxon>Pseudomonadati</taxon>
        <taxon>Gemmatimonadota</taxon>
        <taxon>environmental samples</taxon>
    </lineage>
</organism>
<dbReference type="PROSITE" id="PS51257">
    <property type="entry name" value="PROKAR_LIPOPROTEIN"/>
    <property type="match status" value="1"/>
</dbReference>
<dbReference type="InterPro" id="IPR009091">
    <property type="entry name" value="RCC1/BLIP-II"/>
</dbReference>
<dbReference type="PANTHER" id="PTHR45982:SF1">
    <property type="entry name" value="REGULATOR OF CHROMOSOME CONDENSATION"/>
    <property type="match status" value="1"/>
</dbReference>
<dbReference type="GO" id="GO:0005085">
    <property type="term" value="F:guanyl-nucleotide exchange factor activity"/>
    <property type="evidence" value="ECO:0007669"/>
    <property type="project" value="TreeGrafter"/>
</dbReference>
<feature type="region of interest" description="Disordered" evidence="1">
    <location>
        <begin position="358"/>
        <end position="382"/>
    </location>
</feature>
<sequence length="382" mass="39526">MSHLRKLRSATLAVVLLAACDGDPTSGEREPRFSSVSAGPASTCALTREGEAYCWGNNSIGQIGLGYADTVPVEVPRKVLSDRRFRSIHAGYTTCAVDLEGALHCWGGVTGGVVRGPTPMFPETRFAAVAPHFSGVTCGVTSQGGTVCWGYTPSSPTPLSTAPGTEAFREVSVGSYIFGEGGSRPTVMLSHGCAVTHTAQGHCWGNNSRGQLGTGDTAQTAAAPVRVAGNLAFRTIQTGAVNTCGLDVAGSLYCWGEGVRSPQPRAAGLRFESMDVGSAHACAVTADGQAYCWGNNANGELGTSKTASSAAPEAVVGSTRFRSVSAASNQYHYRIGSLGTGHTCAVGQDERIYCWGDNSRGQLGRPGRESSGAPLRTAEPVN</sequence>
<keyword evidence="2" id="KW-0675">Receptor</keyword>
<proteinExistence type="predicted"/>
<evidence type="ECO:0000313" key="2">
    <source>
        <dbReference type="EMBL" id="CAA9371810.1"/>
    </source>
</evidence>
<dbReference type="Gene3D" id="2.130.10.30">
    <property type="entry name" value="Regulator of chromosome condensation 1/beta-lactamase-inhibitor protein II"/>
    <property type="match status" value="3"/>
</dbReference>
<dbReference type="PANTHER" id="PTHR45982">
    <property type="entry name" value="REGULATOR OF CHROMOSOME CONDENSATION"/>
    <property type="match status" value="1"/>
</dbReference>
<gene>
    <name evidence="2" type="ORF">AVDCRST_MAG68-5603</name>
</gene>
<protein>
    <submittedName>
        <fullName evidence="2">TonB-dependent receptor Outer membrane receptor for ferrienterochelin and colicins</fullName>
    </submittedName>
</protein>
<dbReference type="InterPro" id="IPR000408">
    <property type="entry name" value="Reg_chr_condens"/>
</dbReference>
<dbReference type="SUPFAM" id="SSF50985">
    <property type="entry name" value="RCC1/BLIP-II"/>
    <property type="match status" value="2"/>
</dbReference>
<dbReference type="AlphaFoldDB" id="A0A6J4MXR4"/>
<dbReference type="Pfam" id="PF00415">
    <property type="entry name" value="RCC1"/>
    <property type="match status" value="1"/>
</dbReference>
<dbReference type="EMBL" id="CADCTW010000248">
    <property type="protein sequence ID" value="CAA9371810.1"/>
    <property type="molecule type" value="Genomic_DNA"/>
</dbReference>
<name>A0A6J4MXR4_9BACT</name>
<dbReference type="InterPro" id="IPR051553">
    <property type="entry name" value="Ran_GTPase-activating"/>
</dbReference>
<dbReference type="PROSITE" id="PS50012">
    <property type="entry name" value="RCC1_3"/>
    <property type="match status" value="4"/>
</dbReference>